<feature type="compositionally biased region" description="Basic and acidic residues" evidence="1">
    <location>
        <begin position="35"/>
        <end position="48"/>
    </location>
</feature>
<gene>
    <name evidence="2" type="ORF">LPB140_10415</name>
</gene>
<evidence type="ECO:0000313" key="3">
    <source>
        <dbReference type="Proteomes" id="UP000242561"/>
    </source>
</evidence>
<evidence type="ECO:0000256" key="1">
    <source>
        <dbReference type="SAM" id="MobiDB-lite"/>
    </source>
</evidence>
<reference evidence="2 3" key="1">
    <citation type="submission" date="2016-11" db="EMBL/GenBank/DDBJ databases">
        <title>Sphingorhabdus sp. LPB0140, isolated from marine environment.</title>
        <authorList>
            <person name="Kim E."/>
            <person name="Yi H."/>
        </authorList>
    </citation>
    <scope>NUCLEOTIDE SEQUENCE [LARGE SCALE GENOMIC DNA]</scope>
    <source>
        <strain evidence="2 3">LPB0140</strain>
    </source>
</reference>
<accession>A0A1L3JDC7</accession>
<feature type="compositionally biased region" description="Low complexity" evidence="1">
    <location>
        <begin position="82"/>
        <end position="96"/>
    </location>
</feature>
<dbReference type="RefSeq" id="WP_072559781.1">
    <property type="nucleotide sequence ID" value="NZ_CP018154.1"/>
</dbReference>
<dbReference type="EMBL" id="CP018154">
    <property type="protein sequence ID" value="APG63130.1"/>
    <property type="molecule type" value="Genomic_DNA"/>
</dbReference>
<feature type="region of interest" description="Disordered" evidence="1">
    <location>
        <begin position="1"/>
        <end position="48"/>
    </location>
</feature>
<organism evidence="2 3">
    <name type="scientific">Sphingorhabdus lutea</name>
    <dbReference type="NCBI Taxonomy" id="1913578"/>
    <lineage>
        <taxon>Bacteria</taxon>
        <taxon>Pseudomonadati</taxon>
        <taxon>Pseudomonadota</taxon>
        <taxon>Alphaproteobacteria</taxon>
        <taxon>Sphingomonadales</taxon>
        <taxon>Sphingomonadaceae</taxon>
        <taxon>Sphingorhabdus</taxon>
    </lineage>
</organism>
<evidence type="ECO:0000313" key="2">
    <source>
        <dbReference type="EMBL" id="APG63130.1"/>
    </source>
</evidence>
<protein>
    <submittedName>
        <fullName evidence="2">Uncharacterized protein</fullName>
    </submittedName>
</protein>
<proteinExistence type="predicted"/>
<dbReference type="AlphaFoldDB" id="A0A1L3JDC7"/>
<dbReference type="STRING" id="1913578.LPB140_10415"/>
<keyword evidence="3" id="KW-1185">Reference proteome</keyword>
<name>A0A1L3JDC7_9SPHN</name>
<dbReference type="KEGG" id="sphl:LPB140_10415"/>
<sequence length="115" mass="11985">MDKKTPPVSPSFNHAVKSHDGKGTDSNSSGRLKPQKPEPKLTFEMKGEIGRASRALSFYRSNSALSKSSGNGDDGNVTVGTPRGSSSGNSPKGPSGLKETFNPAAKGNNGNDHSR</sequence>
<feature type="region of interest" description="Disordered" evidence="1">
    <location>
        <begin position="63"/>
        <end position="115"/>
    </location>
</feature>
<dbReference type="Proteomes" id="UP000242561">
    <property type="component" value="Chromosome"/>
</dbReference>